<proteinExistence type="predicted"/>
<sequence length="125" mass="14544">MADVPVIVDGVEDFDEVPINAEGPNYDLFVLTEEALRSIGESDWDAYDEVRSDSPLAMFFYFLRKTLRIQTADETIRYRYQHIGAVEAARRSKLLTWQAKCPYISVPNLEDMEQDLNKFKRIQPH</sequence>
<evidence type="ECO:0000313" key="1">
    <source>
        <dbReference type="EMBL" id="OWZ06377.1"/>
    </source>
</evidence>
<comment type="caution">
    <text evidence="1">The sequence shown here is derived from an EMBL/GenBank/DDBJ whole genome shotgun (WGS) entry which is preliminary data.</text>
</comment>
<accession>A0A225VNP4</accession>
<dbReference type="OrthoDB" id="128872at2759"/>
<gene>
    <name evidence="1" type="ORF">PHMEG_00021376</name>
</gene>
<dbReference type="AlphaFoldDB" id="A0A225VNP4"/>
<dbReference type="Proteomes" id="UP000198211">
    <property type="component" value="Unassembled WGS sequence"/>
</dbReference>
<evidence type="ECO:0000313" key="2">
    <source>
        <dbReference type="Proteomes" id="UP000198211"/>
    </source>
</evidence>
<keyword evidence="2" id="KW-1185">Reference proteome</keyword>
<organism evidence="1 2">
    <name type="scientific">Phytophthora megakarya</name>
    <dbReference type="NCBI Taxonomy" id="4795"/>
    <lineage>
        <taxon>Eukaryota</taxon>
        <taxon>Sar</taxon>
        <taxon>Stramenopiles</taxon>
        <taxon>Oomycota</taxon>
        <taxon>Peronosporomycetes</taxon>
        <taxon>Peronosporales</taxon>
        <taxon>Peronosporaceae</taxon>
        <taxon>Phytophthora</taxon>
    </lineage>
</organism>
<protein>
    <submittedName>
        <fullName evidence="1">Uncharacterized protein</fullName>
    </submittedName>
</protein>
<name>A0A225VNP4_9STRA</name>
<reference evidence="2" key="1">
    <citation type="submission" date="2017-03" db="EMBL/GenBank/DDBJ databases">
        <title>Phytopthora megakarya and P. palmivora, two closely related causual agents of cacao black pod achieved similar genome size and gene model numbers by different mechanisms.</title>
        <authorList>
            <person name="Ali S."/>
            <person name="Shao J."/>
            <person name="Larry D.J."/>
            <person name="Kronmiller B."/>
            <person name="Shen D."/>
            <person name="Strem M.D."/>
            <person name="Melnick R.L."/>
            <person name="Guiltinan M.J."/>
            <person name="Tyler B.M."/>
            <person name="Meinhardt L.W."/>
            <person name="Bailey B.A."/>
        </authorList>
    </citation>
    <scope>NUCLEOTIDE SEQUENCE [LARGE SCALE GENOMIC DNA]</scope>
    <source>
        <strain evidence="2">zdho120</strain>
    </source>
</reference>
<dbReference type="EMBL" id="NBNE01003989">
    <property type="protein sequence ID" value="OWZ06377.1"/>
    <property type="molecule type" value="Genomic_DNA"/>
</dbReference>